<sequence length="298" mass="34490">MVHYSIEQLSKLENLETLNQIEDENELLEIVKSCLKHVIACNFTGYLKFHESTLISEENARIELTRDIIRPCVAFGSCWSLYIIKSILLAEDQKINQNQLEYRLLKLSFLNLWAQALVEKDSWIIEEAEKLIAEIKENLEKEDIEIEKKTRILLEMASIHFLFYQYDKANTLISEASEACNLNVDLSGMLGKRTRYQQKEVAQLVLIYQNNQSINIPIILPSKDVPIDCNLNDDTLLEHVEVGNSEDSEEIEKKVDGRRLSEIQLACLLWAAKHEKATHFADSLVHERCMPFIETVCY</sequence>
<keyword evidence="1" id="KW-0677">Repeat</keyword>
<protein>
    <submittedName>
        <fullName evidence="4">Uncharacterized protein</fullName>
    </submittedName>
</protein>
<organism evidence="4 5">
    <name type="scientific">Caenorhabditis angaria</name>
    <dbReference type="NCBI Taxonomy" id="860376"/>
    <lineage>
        <taxon>Eukaryota</taxon>
        <taxon>Metazoa</taxon>
        <taxon>Ecdysozoa</taxon>
        <taxon>Nematoda</taxon>
        <taxon>Chromadorea</taxon>
        <taxon>Rhabditida</taxon>
        <taxon>Rhabditina</taxon>
        <taxon>Rhabditomorpha</taxon>
        <taxon>Rhabditoidea</taxon>
        <taxon>Rhabditidae</taxon>
        <taxon>Peloderinae</taxon>
        <taxon>Caenorhabditis</taxon>
    </lineage>
</organism>
<accession>A0A9P1N1T9</accession>
<dbReference type="AlphaFoldDB" id="A0A9P1N1T9"/>
<evidence type="ECO:0000256" key="3">
    <source>
        <dbReference type="SAM" id="Coils"/>
    </source>
</evidence>
<dbReference type="Proteomes" id="UP001152747">
    <property type="component" value="Unassembled WGS sequence"/>
</dbReference>
<dbReference type="InterPro" id="IPR044244">
    <property type="entry name" value="TTC27/Emw1"/>
</dbReference>
<feature type="coiled-coil region" evidence="3">
    <location>
        <begin position="125"/>
        <end position="152"/>
    </location>
</feature>
<evidence type="ECO:0000256" key="1">
    <source>
        <dbReference type="ARBA" id="ARBA00022737"/>
    </source>
</evidence>
<reference evidence="4" key="1">
    <citation type="submission" date="2022-11" db="EMBL/GenBank/DDBJ databases">
        <authorList>
            <person name="Kikuchi T."/>
        </authorList>
    </citation>
    <scope>NUCLEOTIDE SEQUENCE</scope>
    <source>
        <strain evidence="4">PS1010</strain>
    </source>
</reference>
<evidence type="ECO:0000313" key="5">
    <source>
        <dbReference type="Proteomes" id="UP001152747"/>
    </source>
</evidence>
<evidence type="ECO:0000313" key="4">
    <source>
        <dbReference type="EMBL" id="CAI5444760.1"/>
    </source>
</evidence>
<proteinExistence type="predicted"/>
<gene>
    <name evidence="4" type="ORF">CAMP_LOCUS7397</name>
</gene>
<keyword evidence="2" id="KW-0802">TPR repeat</keyword>
<keyword evidence="5" id="KW-1185">Reference proteome</keyword>
<dbReference type="PANTHER" id="PTHR16193">
    <property type="entry name" value="TETRATRICOPEPTIDE REPEAT PROTEIN 27"/>
    <property type="match status" value="1"/>
</dbReference>
<dbReference type="PANTHER" id="PTHR16193:SF0">
    <property type="entry name" value="TETRATRICOPEPTIDE REPEAT PROTEIN 27"/>
    <property type="match status" value="1"/>
</dbReference>
<dbReference type="EMBL" id="CANHGI010000003">
    <property type="protein sequence ID" value="CAI5444760.1"/>
    <property type="molecule type" value="Genomic_DNA"/>
</dbReference>
<keyword evidence="3" id="KW-0175">Coiled coil</keyword>
<dbReference type="OrthoDB" id="1936594at2759"/>
<name>A0A9P1N1T9_9PELO</name>
<evidence type="ECO:0000256" key="2">
    <source>
        <dbReference type="ARBA" id="ARBA00022803"/>
    </source>
</evidence>
<comment type="caution">
    <text evidence="4">The sequence shown here is derived from an EMBL/GenBank/DDBJ whole genome shotgun (WGS) entry which is preliminary data.</text>
</comment>